<accession>A0A1G7YVE7</accession>
<dbReference type="STRING" id="104663.SAMN04488121_10820"/>
<gene>
    <name evidence="1" type="ORF">SAMN04488121_10820</name>
</gene>
<name>A0A1G7YVE7_CHIFI</name>
<reference evidence="1 2" key="1">
    <citation type="submission" date="2016-10" db="EMBL/GenBank/DDBJ databases">
        <authorList>
            <person name="de Groot N.N."/>
        </authorList>
    </citation>
    <scope>NUCLEOTIDE SEQUENCE [LARGE SCALE GENOMIC DNA]</scope>
    <source>
        <strain evidence="1 2">DSM 527</strain>
    </source>
</reference>
<dbReference type="Proteomes" id="UP000199045">
    <property type="component" value="Unassembled WGS sequence"/>
</dbReference>
<dbReference type="GO" id="GO:0017128">
    <property type="term" value="F:phospholipid scramblase activity"/>
    <property type="evidence" value="ECO:0007669"/>
    <property type="project" value="InterPro"/>
</dbReference>
<dbReference type="SUPFAM" id="SSF54518">
    <property type="entry name" value="Tubby C-terminal domain-like"/>
    <property type="match status" value="1"/>
</dbReference>
<dbReference type="InterPro" id="IPR005552">
    <property type="entry name" value="Scramblase"/>
</dbReference>
<dbReference type="InterPro" id="IPR025659">
    <property type="entry name" value="Tubby-like_C"/>
</dbReference>
<sequence length="200" mass="22942">MGQTKLPEFFHCDDYFIDEKVGLLKFANAYKVFNQDGQQIGNIRQEVPLLHKFLRLILDKRIFPFTLNIVDANEQVVASIHRGWTFWMSKIEIRDMNGVVVGGIKQKFKFMKPLFHILDASGEVLAEIKGDWKAWNFQIVDKAEKELGAINKKWAGAFKEVFTTADKYRVTIAKECPEDINKMAIVAGAITIDMVLKESK</sequence>
<dbReference type="PANTHER" id="PTHR23248">
    <property type="entry name" value="PHOSPHOLIPID SCRAMBLASE-RELATED"/>
    <property type="match status" value="1"/>
</dbReference>
<dbReference type="Pfam" id="PF03803">
    <property type="entry name" value="Scramblase"/>
    <property type="match status" value="1"/>
</dbReference>
<dbReference type="GO" id="GO:0005886">
    <property type="term" value="C:plasma membrane"/>
    <property type="evidence" value="ECO:0007669"/>
    <property type="project" value="TreeGrafter"/>
</dbReference>
<organism evidence="1 2">
    <name type="scientific">Chitinophaga filiformis</name>
    <name type="common">Myxococcus filiformis</name>
    <name type="synonym">Flexibacter filiformis</name>
    <dbReference type="NCBI Taxonomy" id="104663"/>
    <lineage>
        <taxon>Bacteria</taxon>
        <taxon>Pseudomonadati</taxon>
        <taxon>Bacteroidota</taxon>
        <taxon>Chitinophagia</taxon>
        <taxon>Chitinophagales</taxon>
        <taxon>Chitinophagaceae</taxon>
        <taxon>Chitinophaga</taxon>
    </lineage>
</organism>
<evidence type="ECO:0000313" key="2">
    <source>
        <dbReference type="Proteomes" id="UP000199045"/>
    </source>
</evidence>
<evidence type="ECO:0000313" key="1">
    <source>
        <dbReference type="EMBL" id="SDH00424.1"/>
    </source>
</evidence>
<dbReference type="OrthoDB" id="652307at2"/>
<dbReference type="PANTHER" id="PTHR23248:SF9">
    <property type="entry name" value="PHOSPHOLIPID SCRAMBLASE"/>
    <property type="match status" value="1"/>
</dbReference>
<dbReference type="InterPro" id="IPR038595">
    <property type="entry name" value="LOR_sf"/>
</dbReference>
<protein>
    <submittedName>
        <fullName evidence="1">Scramblase</fullName>
    </submittedName>
</protein>
<proteinExistence type="predicted"/>
<dbReference type="AlphaFoldDB" id="A0A1G7YVE7"/>
<dbReference type="RefSeq" id="WP_089836150.1">
    <property type="nucleotide sequence ID" value="NZ_FNBN01000008.1"/>
</dbReference>
<dbReference type="EMBL" id="FNBN01000008">
    <property type="protein sequence ID" value="SDH00424.1"/>
    <property type="molecule type" value="Genomic_DNA"/>
</dbReference>
<dbReference type="Gene3D" id="2.40.160.200">
    <property type="entry name" value="LURP1-related"/>
    <property type="match status" value="1"/>
</dbReference>